<feature type="region of interest" description="Disordered" evidence="1">
    <location>
        <begin position="1"/>
        <end position="22"/>
    </location>
</feature>
<dbReference type="EMBL" id="SACR01000002">
    <property type="protein sequence ID" value="RVU47381.1"/>
    <property type="molecule type" value="Genomic_DNA"/>
</dbReference>
<dbReference type="AlphaFoldDB" id="A0A437RKR2"/>
<dbReference type="Proteomes" id="UP000285575">
    <property type="component" value="Unassembled WGS sequence"/>
</dbReference>
<sequence length="168" mass="19199">MSWIQKELKRRKRKPAVPPGAAAGEASAEALRAGEEALAALWQRLEAFNDALPDELKLRREVVTEAPKQGTAFRVWLRSQQGASLGFTGDGVRYNWPGPSGRRSHNFWIGWDAQAGRLELRQRITPMPSPVIARHRFDERRTELIIKQLVLGKRVAVRALRKKRLWLF</sequence>
<dbReference type="RefSeq" id="WP_128227844.1">
    <property type="nucleotide sequence ID" value="NZ_SACR01000002.1"/>
</dbReference>
<evidence type="ECO:0000313" key="2">
    <source>
        <dbReference type="EMBL" id="RVU47381.1"/>
    </source>
</evidence>
<name>A0A437RKR2_9BURK</name>
<evidence type="ECO:0000313" key="3">
    <source>
        <dbReference type="Proteomes" id="UP000285575"/>
    </source>
</evidence>
<protein>
    <submittedName>
        <fullName evidence="2">Uncharacterized protein</fullName>
    </submittedName>
</protein>
<keyword evidence="3" id="KW-1185">Reference proteome</keyword>
<reference evidence="2 3" key="1">
    <citation type="submission" date="2019-01" db="EMBL/GenBank/DDBJ databases">
        <authorList>
            <person name="Chen W.-M."/>
        </authorList>
    </citation>
    <scope>NUCLEOTIDE SEQUENCE [LARGE SCALE GENOMIC DNA]</scope>
    <source>
        <strain evidence="2 3">KYPY4</strain>
    </source>
</reference>
<accession>A0A437RKR2</accession>
<proteinExistence type="predicted"/>
<comment type="caution">
    <text evidence="2">The sequence shown here is derived from an EMBL/GenBank/DDBJ whole genome shotgun (WGS) entry which is preliminary data.</text>
</comment>
<organism evidence="2 3">
    <name type="scientific">Rubrivivax rivuli</name>
    <dbReference type="NCBI Taxonomy" id="1862385"/>
    <lineage>
        <taxon>Bacteria</taxon>
        <taxon>Pseudomonadati</taxon>
        <taxon>Pseudomonadota</taxon>
        <taxon>Betaproteobacteria</taxon>
        <taxon>Burkholderiales</taxon>
        <taxon>Sphaerotilaceae</taxon>
        <taxon>Rubrivivax</taxon>
    </lineage>
</organism>
<gene>
    <name evidence="2" type="ORF">EOE66_06440</name>
</gene>
<evidence type="ECO:0000256" key="1">
    <source>
        <dbReference type="SAM" id="MobiDB-lite"/>
    </source>
</evidence>
<dbReference type="OrthoDB" id="4954742at2"/>